<keyword evidence="1" id="KW-0472">Membrane</keyword>
<evidence type="ECO:0000313" key="2">
    <source>
        <dbReference type="EMBL" id="SNU88409.1"/>
    </source>
</evidence>
<dbReference type="eggNOG" id="ENOG502Z8J5">
    <property type="taxonomic scope" value="Bacteria"/>
</dbReference>
<dbReference type="OrthoDB" id="1710898at2"/>
<feature type="transmembrane region" description="Helical" evidence="1">
    <location>
        <begin position="169"/>
        <end position="190"/>
    </location>
</feature>
<feature type="transmembrane region" description="Helical" evidence="1">
    <location>
        <begin position="202"/>
        <end position="222"/>
    </location>
</feature>
<dbReference type="RefSeq" id="WP_018373958.1">
    <property type="nucleotide sequence ID" value="NZ_LT906439.1"/>
</dbReference>
<name>A0A239ST11_9STRE</name>
<reference evidence="2 3" key="1">
    <citation type="submission" date="2017-06" db="EMBL/GenBank/DDBJ databases">
        <authorList>
            <consortium name="Pathogen Informatics"/>
        </authorList>
    </citation>
    <scope>NUCLEOTIDE SEQUENCE [LARGE SCALE GENOMIC DNA]</scope>
    <source>
        <strain evidence="2 3">NCTC13788</strain>
    </source>
</reference>
<feature type="transmembrane region" description="Helical" evidence="1">
    <location>
        <begin position="6"/>
        <end position="27"/>
    </location>
</feature>
<sequence>MTNAKLFRFLWNLKIAQSYNMVIYWLQKIPWLGNLISGRAYRGQSAKIVLRFLGIIRYVLTPFFNSFLYLLVLSGVSVVLEKLDYAILDKVQNFWLLLLVFSLFIGSAIKASLINNDKDSILAVKIFRLTARHYYLFQLLILETLYLVSFSFGLMWFCHFMGEPLTKAWCFTLLTLGVRVLLRYAILHLYQLDKTEPAKRPVAVMITISGFAPILGVLLFLIGYTQPLAWITSQGAGLLGFFLILVSSYLLWRTPLIDKIAERLLLITELKTTDQEAVATADLQVKEADYDLSSLADRAVSHRTTTGITYLNQIFYDRVGPHLKKKMQIRKTIISVLMVAGVGLTLWAVNFADLDKPGTFTELLPYVFPFSLAVSYLLYSGETFTRFCFYHLDRKLLKYPFYRQPEQVLTALKIRFVKVIRLHLPLLGIVLAGLAVIYIIAGGRSLLDLALLSGLETVLMLFFSLHHLILYYLIQPFTESLKTKSFTYQAINGLVYWLSFHFYRIYEDTPLSFFWGSLIIMGLYVPIGLWAVMRFAPKRFRLRQ</sequence>
<feature type="transmembrane region" description="Helical" evidence="1">
    <location>
        <begin position="134"/>
        <end position="157"/>
    </location>
</feature>
<feature type="transmembrane region" description="Helical" evidence="1">
    <location>
        <begin position="332"/>
        <end position="351"/>
    </location>
</feature>
<keyword evidence="1" id="KW-1133">Transmembrane helix</keyword>
<feature type="transmembrane region" description="Helical" evidence="1">
    <location>
        <begin position="228"/>
        <end position="252"/>
    </location>
</feature>
<feature type="transmembrane region" description="Helical" evidence="1">
    <location>
        <begin position="363"/>
        <end position="379"/>
    </location>
</feature>
<organism evidence="2 3">
    <name type="scientific">Streptococcus merionis</name>
    <dbReference type="NCBI Taxonomy" id="400065"/>
    <lineage>
        <taxon>Bacteria</taxon>
        <taxon>Bacillati</taxon>
        <taxon>Bacillota</taxon>
        <taxon>Bacilli</taxon>
        <taxon>Lactobacillales</taxon>
        <taxon>Streptococcaceae</taxon>
        <taxon>Streptococcus</taxon>
    </lineage>
</organism>
<feature type="transmembrane region" description="Helical" evidence="1">
    <location>
        <begin position="422"/>
        <end position="443"/>
    </location>
</feature>
<feature type="transmembrane region" description="Helical" evidence="1">
    <location>
        <begin position="486"/>
        <end position="506"/>
    </location>
</feature>
<dbReference type="EMBL" id="LT906439">
    <property type="protein sequence ID" value="SNU88409.1"/>
    <property type="molecule type" value="Genomic_DNA"/>
</dbReference>
<evidence type="ECO:0000256" key="1">
    <source>
        <dbReference type="SAM" id="Phobius"/>
    </source>
</evidence>
<dbReference type="STRING" id="1123308.GCA_000380085_01415"/>
<dbReference type="Proteomes" id="UP000215185">
    <property type="component" value="Chromosome 1"/>
</dbReference>
<feature type="transmembrane region" description="Helical" evidence="1">
    <location>
        <begin position="94"/>
        <end position="113"/>
    </location>
</feature>
<feature type="transmembrane region" description="Helical" evidence="1">
    <location>
        <begin position="449"/>
        <end position="474"/>
    </location>
</feature>
<dbReference type="AlphaFoldDB" id="A0A239ST11"/>
<protein>
    <submittedName>
        <fullName evidence="2">ABC transporter, ATP binding protein</fullName>
    </submittedName>
</protein>
<feature type="transmembrane region" description="Helical" evidence="1">
    <location>
        <begin position="512"/>
        <end position="533"/>
    </location>
</feature>
<gene>
    <name evidence="2" type="ORF">SAMEA4412692_01045</name>
</gene>
<keyword evidence="3" id="KW-1185">Reference proteome</keyword>
<proteinExistence type="predicted"/>
<feature type="transmembrane region" description="Helical" evidence="1">
    <location>
        <begin position="48"/>
        <end position="74"/>
    </location>
</feature>
<evidence type="ECO:0000313" key="3">
    <source>
        <dbReference type="Proteomes" id="UP000215185"/>
    </source>
</evidence>
<accession>A0A239ST11</accession>
<keyword evidence="1" id="KW-0812">Transmembrane</keyword>
<dbReference type="KEGG" id="smen:SAMEA4412692_1045"/>